<evidence type="ECO:0000313" key="10">
    <source>
        <dbReference type="Proteomes" id="UP000494245"/>
    </source>
</evidence>
<dbReference type="RefSeq" id="WP_173085210.1">
    <property type="nucleotide sequence ID" value="NZ_BLTE01000012.1"/>
</dbReference>
<dbReference type="PROSITE" id="PS50893">
    <property type="entry name" value="ABC_TRANSPORTER_2"/>
    <property type="match status" value="1"/>
</dbReference>
<comment type="caution">
    <text evidence="9">The sequence shown here is derived from an EMBL/GenBank/DDBJ whole genome shotgun (WGS) entry which is preliminary data.</text>
</comment>
<evidence type="ECO:0000256" key="7">
    <source>
        <dbReference type="ARBA" id="ARBA00023136"/>
    </source>
</evidence>
<dbReference type="InterPro" id="IPR003593">
    <property type="entry name" value="AAA+_ATPase"/>
</dbReference>
<reference evidence="9 10" key="1">
    <citation type="submission" date="2020-04" db="EMBL/GenBank/DDBJ databases">
        <authorList>
            <consortium name="Desulfovibrio sp. FSS-1 genome sequencing consortium"/>
            <person name="Shimoshige H."/>
            <person name="Kobayashi H."/>
            <person name="Maekawa T."/>
        </authorList>
    </citation>
    <scope>NUCLEOTIDE SEQUENCE [LARGE SCALE GENOMIC DNA]</scope>
    <source>
        <strain evidence="9 10">SIID29052-01</strain>
    </source>
</reference>
<dbReference type="SUPFAM" id="SSF52540">
    <property type="entry name" value="P-loop containing nucleoside triphosphate hydrolases"/>
    <property type="match status" value="1"/>
</dbReference>
<dbReference type="InterPro" id="IPR017871">
    <property type="entry name" value="ABC_transporter-like_CS"/>
</dbReference>
<dbReference type="SMART" id="SM00382">
    <property type="entry name" value="AAA"/>
    <property type="match status" value="1"/>
</dbReference>
<evidence type="ECO:0000256" key="6">
    <source>
        <dbReference type="ARBA" id="ARBA00022840"/>
    </source>
</evidence>
<dbReference type="InterPro" id="IPR050388">
    <property type="entry name" value="ABC_Ni/Peptide_Import"/>
</dbReference>
<protein>
    <submittedName>
        <fullName evidence="9">Oligopeptide transport ATP-binding protein OppD</fullName>
    </submittedName>
</protein>
<dbReference type="Gene3D" id="3.40.50.300">
    <property type="entry name" value="P-loop containing nucleotide triphosphate hydrolases"/>
    <property type="match status" value="1"/>
</dbReference>
<dbReference type="InterPro" id="IPR013563">
    <property type="entry name" value="Oligopep_ABC_C"/>
</dbReference>
<keyword evidence="5" id="KW-0547">Nucleotide-binding</keyword>
<dbReference type="Proteomes" id="UP000494245">
    <property type="component" value="Unassembled WGS sequence"/>
</dbReference>
<organism evidence="9 10">
    <name type="scientific">Fundidesulfovibrio magnetotacticus</name>
    <dbReference type="NCBI Taxonomy" id="2730080"/>
    <lineage>
        <taxon>Bacteria</taxon>
        <taxon>Pseudomonadati</taxon>
        <taxon>Thermodesulfobacteriota</taxon>
        <taxon>Desulfovibrionia</taxon>
        <taxon>Desulfovibrionales</taxon>
        <taxon>Desulfovibrionaceae</taxon>
        <taxon>Fundidesulfovibrio</taxon>
    </lineage>
</organism>
<evidence type="ECO:0000256" key="3">
    <source>
        <dbReference type="ARBA" id="ARBA00022448"/>
    </source>
</evidence>
<dbReference type="InterPro" id="IPR027417">
    <property type="entry name" value="P-loop_NTPase"/>
</dbReference>
<evidence type="ECO:0000256" key="2">
    <source>
        <dbReference type="ARBA" id="ARBA00005417"/>
    </source>
</evidence>
<evidence type="ECO:0000259" key="8">
    <source>
        <dbReference type="PROSITE" id="PS50893"/>
    </source>
</evidence>
<evidence type="ECO:0000256" key="1">
    <source>
        <dbReference type="ARBA" id="ARBA00004417"/>
    </source>
</evidence>
<evidence type="ECO:0000256" key="5">
    <source>
        <dbReference type="ARBA" id="ARBA00022741"/>
    </source>
</evidence>
<sequence>MHPLLALDGLGVAFDTPLGPAPAVDSVSFALEKGESLGLVGESGCGKTVLSLAVLGLVPPPGRVTGGRILFEGRDLLTLGPEALRGVRGAGIGMVFQEPMTSLNPVMRVGFQTAEPLMLHKGLDKARALERAAELFAQVGLPDPGRVLRAYPHELSGGMRQRVMIAMALACEPRLLIADEPTTALDVTIQKQILELLASLARERGLSMLLISHNLGVVARTCARAGVMYAGRLVELSPVEALFERPLHPYSQGLLASLPRLGERHRLTPVAGAVPPIHGLPPGCHFHPRCPSAFEPCRREAPPAFAPEPGRAVRCWLHAPEARP</sequence>
<dbReference type="PANTHER" id="PTHR43297:SF2">
    <property type="entry name" value="DIPEPTIDE TRANSPORT ATP-BINDING PROTEIN DPPD"/>
    <property type="match status" value="1"/>
</dbReference>
<keyword evidence="3" id="KW-0813">Transport</keyword>
<dbReference type="Pfam" id="PF08352">
    <property type="entry name" value="oligo_HPY"/>
    <property type="match status" value="1"/>
</dbReference>
<dbReference type="PROSITE" id="PS00211">
    <property type="entry name" value="ABC_TRANSPORTER_1"/>
    <property type="match status" value="1"/>
</dbReference>
<dbReference type="Pfam" id="PF00005">
    <property type="entry name" value="ABC_tran"/>
    <property type="match status" value="1"/>
</dbReference>
<proteinExistence type="inferred from homology"/>
<keyword evidence="7" id="KW-0472">Membrane</keyword>
<dbReference type="InterPro" id="IPR003439">
    <property type="entry name" value="ABC_transporter-like_ATP-bd"/>
</dbReference>
<accession>A0A6V8LV04</accession>
<dbReference type="CDD" id="cd03257">
    <property type="entry name" value="ABC_NikE_OppD_transporters"/>
    <property type="match status" value="1"/>
</dbReference>
<dbReference type="GO" id="GO:0016887">
    <property type="term" value="F:ATP hydrolysis activity"/>
    <property type="evidence" value="ECO:0007669"/>
    <property type="project" value="InterPro"/>
</dbReference>
<dbReference type="GO" id="GO:0005886">
    <property type="term" value="C:plasma membrane"/>
    <property type="evidence" value="ECO:0007669"/>
    <property type="project" value="UniProtKB-SubCell"/>
</dbReference>
<evidence type="ECO:0000256" key="4">
    <source>
        <dbReference type="ARBA" id="ARBA00022475"/>
    </source>
</evidence>
<dbReference type="GO" id="GO:0015833">
    <property type="term" value="P:peptide transport"/>
    <property type="evidence" value="ECO:0007669"/>
    <property type="project" value="InterPro"/>
</dbReference>
<keyword evidence="4" id="KW-1003">Cell membrane</keyword>
<keyword evidence="10" id="KW-1185">Reference proteome</keyword>
<comment type="similarity">
    <text evidence="2">Belongs to the ABC transporter superfamily.</text>
</comment>
<dbReference type="FunFam" id="3.40.50.300:FF:000016">
    <property type="entry name" value="Oligopeptide ABC transporter ATP-binding component"/>
    <property type="match status" value="1"/>
</dbReference>
<comment type="subcellular location">
    <subcellularLocation>
        <location evidence="1">Cell inner membrane</location>
        <topology evidence="1">Peripheral membrane protein</topology>
    </subcellularLocation>
</comment>
<dbReference type="PANTHER" id="PTHR43297">
    <property type="entry name" value="OLIGOPEPTIDE TRANSPORT ATP-BINDING PROTEIN APPD"/>
    <property type="match status" value="1"/>
</dbReference>
<dbReference type="NCBIfam" id="TIGR01727">
    <property type="entry name" value="oligo_HPY"/>
    <property type="match status" value="1"/>
</dbReference>
<gene>
    <name evidence="9" type="primary">oppD_2</name>
    <name evidence="9" type="ORF">NNJEOMEG_02638</name>
</gene>
<dbReference type="AlphaFoldDB" id="A0A6V8LV04"/>
<dbReference type="EMBL" id="BLTE01000012">
    <property type="protein sequence ID" value="GFK94790.1"/>
    <property type="molecule type" value="Genomic_DNA"/>
</dbReference>
<evidence type="ECO:0000313" key="9">
    <source>
        <dbReference type="EMBL" id="GFK94790.1"/>
    </source>
</evidence>
<reference evidence="9 10" key="2">
    <citation type="submission" date="2020-05" db="EMBL/GenBank/DDBJ databases">
        <title>Draft genome sequence of Desulfovibrio sp. strainFSS-1.</title>
        <authorList>
            <person name="Shimoshige H."/>
            <person name="Kobayashi H."/>
            <person name="Maekawa T."/>
        </authorList>
    </citation>
    <scope>NUCLEOTIDE SEQUENCE [LARGE SCALE GENOMIC DNA]</scope>
    <source>
        <strain evidence="9 10">SIID29052-01</strain>
    </source>
</reference>
<dbReference type="GO" id="GO:0005524">
    <property type="term" value="F:ATP binding"/>
    <property type="evidence" value="ECO:0007669"/>
    <property type="project" value="UniProtKB-KW"/>
</dbReference>
<keyword evidence="6 9" id="KW-0067">ATP-binding</keyword>
<feature type="domain" description="ABC transporter" evidence="8">
    <location>
        <begin position="5"/>
        <end position="255"/>
    </location>
</feature>
<name>A0A6V8LV04_9BACT</name>